<dbReference type="KEGG" id="nwr:E3U44_03820"/>
<keyword evidence="3" id="KW-1185">Reference proteome</keyword>
<gene>
    <name evidence="2" type="ORF">E3U44_03820</name>
</gene>
<proteinExistence type="predicted"/>
<protein>
    <submittedName>
        <fullName evidence="2">DUF2970 domain-containing protein</fullName>
    </submittedName>
</protein>
<sequence length="70" mass="7758">MQGKDTHPSLVQVFKSVFSAMIGVQSRRNHERDFNHGRPTPFIFAGIIAVTLFVLTLVGVVQLILHLTGN</sequence>
<keyword evidence="1" id="KW-0472">Membrane</keyword>
<evidence type="ECO:0000313" key="3">
    <source>
        <dbReference type="Proteomes" id="UP000294325"/>
    </source>
</evidence>
<dbReference type="InterPro" id="IPR021344">
    <property type="entry name" value="DUF2970"/>
</dbReference>
<dbReference type="AlphaFoldDB" id="A0A4P7BX78"/>
<dbReference type="Pfam" id="PF11174">
    <property type="entry name" value="DUF2970"/>
    <property type="match status" value="1"/>
</dbReference>
<evidence type="ECO:0000256" key="1">
    <source>
        <dbReference type="SAM" id="Phobius"/>
    </source>
</evidence>
<organism evidence="2 3">
    <name type="scientific">Nitrosococcus wardiae</name>
    <dbReference type="NCBI Taxonomy" id="1814290"/>
    <lineage>
        <taxon>Bacteria</taxon>
        <taxon>Pseudomonadati</taxon>
        <taxon>Pseudomonadota</taxon>
        <taxon>Gammaproteobacteria</taxon>
        <taxon>Chromatiales</taxon>
        <taxon>Chromatiaceae</taxon>
        <taxon>Nitrosococcus</taxon>
    </lineage>
</organism>
<keyword evidence="1" id="KW-1133">Transmembrane helix</keyword>
<keyword evidence="1" id="KW-0812">Transmembrane</keyword>
<dbReference type="EMBL" id="CP038033">
    <property type="protein sequence ID" value="QBQ53734.1"/>
    <property type="molecule type" value="Genomic_DNA"/>
</dbReference>
<reference evidence="2 3" key="1">
    <citation type="submission" date="2019-03" db="EMBL/GenBank/DDBJ databases">
        <title>The genome sequence of Nitrosococcus wardiae strain D1FHST reveals the archetypal metabolic capacity of ammonia-oxidizing Gammaproteobacteria.</title>
        <authorList>
            <person name="Wang L."/>
            <person name="Lim C.K."/>
            <person name="Hanson T.E."/>
            <person name="Dang H."/>
            <person name="Klotz M.G."/>
        </authorList>
    </citation>
    <scope>NUCLEOTIDE SEQUENCE [LARGE SCALE GENOMIC DNA]</scope>
    <source>
        <strain evidence="2 3">D1FHS</strain>
    </source>
</reference>
<evidence type="ECO:0000313" key="2">
    <source>
        <dbReference type="EMBL" id="QBQ53734.1"/>
    </source>
</evidence>
<accession>A0A4P7BX78</accession>
<dbReference type="Proteomes" id="UP000294325">
    <property type="component" value="Chromosome"/>
</dbReference>
<dbReference type="OrthoDB" id="9800704at2"/>
<feature type="transmembrane region" description="Helical" evidence="1">
    <location>
        <begin position="42"/>
        <end position="65"/>
    </location>
</feature>
<dbReference type="RefSeq" id="WP_134356746.1">
    <property type="nucleotide sequence ID" value="NZ_CP038033.1"/>
</dbReference>
<name>A0A4P7BX78_9GAMM</name>